<evidence type="ECO:0000313" key="3">
    <source>
        <dbReference type="WBParaSite" id="EgrG_000008600"/>
    </source>
</evidence>
<gene>
    <name evidence="1" type="ORF">EgrG_000008600</name>
</gene>
<dbReference type="AlphaFoldDB" id="A0A068X5D0"/>
<proteinExistence type="predicted"/>
<name>A0A068X5D0_ECHGR</name>
<accession>A0A068X5D0</accession>
<sequence>MVGIGVLIMPPEVEACLEGVIFFSTYWLGSCRRTPNPFHRMAISLSFVMAMNEALDVNRKAAPFIGTLWTM</sequence>
<reference evidence="3" key="3">
    <citation type="submission" date="2020-10" db="UniProtKB">
        <authorList>
            <consortium name="WormBaseParasite"/>
        </authorList>
    </citation>
    <scope>IDENTIFICATION</scope>
</reference>
<dbReference type="EMBL" id="LK028744">
    <property type="protein sequence ID" value="CDS25141.1"/>
    <property type="molecule type" value="Genomic_DNA"/>
</dbReference>
<evidence type="ECO:0000313" key="2">
    <source>
        <dbReference type="Proteomes" id="UP000492820"/>
    </source>
</evidence>
<evidence type="ECO:0000313" key="1">
    <source>
        <dbReference type="EMBL" id="CDS25141.1"/>
    </source>
</evidence>
<reference evidence="1 2" key="1">
    <citation type="journal article" date="2013" name="Nature">
        <title>The genomes of four tapeworm species reveal adaptations to parasitism.</title>
        <authorList>
            <person name="Tsai I.J."/>
            <person name="Zarowiecki M."/>
            <person name="Holroyd N."/>
            <person name="Garciarrubio A."/>
            <person name="Sanchez-Flores A."/>
            <person name="Brooks K.L."/>
            <person name="Tracey A."/>
            <person name="Bobes R.J."/>
            <person name="Fragoso G."/>
            <person name="Sciutto E."/>
            <person name="Aslett M."/>
            <person name="Beasley H."/>
            <person name="Bennett H.M."/>
            <person name="Cai J."/>
            <person name="Camicia F."/>
            <person name="Clark R."/>
            <person name="Cucher M."/>
            <person name="De Silva N."/>
            <person name="Day T.A."/>
            <person name="Deplazes P."/>
            <person name="Estrada K."/>
            <person name="Fernandez C."/>
            <person name="Holland P.W."/>
            <person name="Hou J."/>
            <person name="Hu S."/>
            <person name="Huckvale T."/>
            <person name="Hung S.S."/>
            <person name="Kamenetzky L."/>
            <person name="Keane J.A."/>
            <person name="Kiss F."/>
            <person name="Koziol U."/>
            <person name="Lambert O."/>
            <person name="Liu K."/>
            <person name="Luo X."/>
            <person name="Luo Y."/>
            <person name="Macchiaroli N."/>
            <person name="Nichol S."/>
            <person name="Paps J."/>
            <person name="Parkinson J."/>
            <person name="Pouchkina-Stantcheva N."/>
            <person name="Riddiford N."/>
            <person name="Rosenzvit M."/>
            <person name="Salinas G."/>
            <person name="Wasmuth J.D."/>
            <person name="Zamanian M."/>
            <person name="Zheng Y."/>
            <person name="Cai X."/>
            <person name="Soberon X."/>
            <person name="Olson P.D."/>
            <person name="Laclette J.P."/>
            <person name="Brehm K."/>
            <person name="Berriman M."/>
            <person name="Garciarrubio A."/>
            <person name="Bobes R.J."/>
            <person name="Fragoso G."/>
            <person name="Sanchez-Flores A."/>
            <person name="Estrada K."/>
            <person name="Cevallos M.A."/>
            <person name="Morett E."/>
            <person name="Gonzalez V."/>
            <person name="Portillo T."/>
            <person name="Ochoa-Leyva A."/>
            <person name="Jose M.V."/>
            <person name="Sciutto E."/>
            <person name="Landa A."/>
            <person name="Jimenez L."/>
            <person name="Valdes V."/>
            <person name="Carrero J.C."/>
            <person name="Larralde C."/>
            <person name="Morales-Montor J."/>
            <person name="Limon-Lason J."/>
            <person name="Soberon X."/>
            <person name="Laclette J.P."/>
        </authorList>
    </citation>
    <scope>NUCLEOTIDE SEQUENCE [LARGE SCALE GENOMIC DNA]</scope>
</reference>
<dbReference type="Proteomes" id="UP000492820">
    <property type="component" value="Unassembled WGS sequence"/>
</dbReference>
<protein>
    <submittedName>
        <fullName evidence="3">Secreted protein</fullName>
    </submittedName>
</protein>
<organism evidence="1">
    <name type="scientific">Echinococcus granulosus</name>
    <name type="common">Hydatid tapeworm</name>
    <dbReference type="NCBI Taxonomy" id="6210"/>
    <lineage>
        <taxon>Eukaryota</taxon>
        <taxon>Metazoa</taxon>
        <taxon>Spiralia</taxon>
        <taxon>Lophotrochozoa</taxon>
        <taxon>Platyhelminthes</taxon>
        <taxon>Cestoda</taxon>
        <taxon>Eucestoda</taxon>
        <taxon>Cyclophyllidea</taxon>
        <taxon>Taeniidae</taxon>
        <taxon>Echinococcus</taxon>
        <taxon>Echinococcus granulosus group</taxon>
    </lineage>
</organism>
<dbReference type="WBParaSite" id="EgrG_000008600">
    <property type="protein sequence ID" value="EgrG_000008600"/>
    <property type="gene ID" value="EgrG_000008600"/>
</dbReference>
<reference evidence="1" key="2">
    <citation type="submission" date="2014-06" db="EMBL/GenBank/DDBJ databases">
        <authorList>
            <person name="Aslett M."/>
        </authorList>
    </citation>
    <scope>NUCLEOTIDE SEQUENCE</scope>
</reference>